<feature type="domain" description="Thioester reductase (TE)" evidence="1">
    <location>
        <begin position="8"/>
        <end position="251"/>
    </location>
</feature>
<dbReference type="GO" id="GO:0080019">
    <property type="term" value="F:alcohol-forming very long-chain fatty acyl-CoA reductase activity"/>
    <property type="evidence" value="ECO:0007669"/>
    <property type="project" value="InterPro"/>
</dbReference>
<comment type="caution">
    <text evidence="2">The sequence shown here is derived from an EMBL/GenBank/DDBJ whole genome shotgun (WGS) entry which is preliminary data.</text>
</comment>
<dbReference type="Gene3D" id="3.40.50.720">
    <property type="entry name" value="NAD(P)-binding Rossmann-like Domain"/>
    <property type="match status" value="1"/>
</dbReference>
<evidence type="ECO:0000313" key="3">
    <source>
        <dbReference type="Proteomes" id="UP000265509"/>
    </source>
</evidence>
<dbReference type="PANTHER" id="PTHR11011:SF45">
    <property type="entry name" value="FATTY ACYL-COA REDUCTASE CG8306-RELATED"/>
    <property type="match status" value="1"/>
</dbReference>
<dbReference type="Pfam" id="PF07993">
    <property type="entry name" value="NAD_binding_4"/>
    <property type="match status" value="1"/>
</dbReference>
<keyword evidence="3" id="KW-1185">Reference proteome</keyword>
<dbReference type="CDD" id="cd05263">
    <property type="entry name" value="MupV_like_SDR_e"/>
    <property type="match status" value="1"/>
</dbReference>
<dbReference type="OrthoDB" id="9810734at2"/>
<reference evidence="2 3" key="1">
    <citation type="submission" date="2018-07" db="EMBL/GenBank/DDBJ databases">
        <title>Halioglobus sp. genome submission.</title>
        <authorList>
            <person name="Ye M.-Q."/>
            <person name="Du Z.-J."/>
        </authorList>
    </citation>
    <scope>NUCLEOTIDE SEQUENCE [LARGE SCALE GENOMIC DNA]</scope>
    <source>
        <strain evidence="2 3">U0301</strain>
    </source>
</reference>
<dbReference type="InterPro" id="IPR036291">
    <property type="entry name" value="NAD(P)-bd_dom_sf"/>
</dbReference>
<dbReference type="InterPro" id="IPR026055">
    <property type="entry name" value="FAR"/>
</dbReference>
<dbReference type="Proteomes" id="UP000265509">
    <property type="component" value="Unassembled WGS sequence"/>
</dbReference>
<dbReference type="GO" id="GO:0035336">
    <property type="term" value="P:long-chain fatty-acyl-CoA metabolic process"/>
    <property type="evidence" value="ECO:0007669"/>
    <property type="project" value="TreeGrafter"/>
</dbReference>
<dbReference type="RefSeq" id="WP_117956598.1">
    <property type="nucleotide sequence ID" value="NZ_QRAN01000020.1"/>
</dbReference>
<name>A0A3L7DVG2_9GAMM</name>
<dbReference type="EMBL" id="QRAN01000020">
    <property type="protein sequence ID" value="RLQ20775.1"/>
    <property type="molecule type" value="Genomic_DNA"/>
</dbReference>
<protein>
    <submittedName>
        <fullName evidence="2">NAD-dependent epimerase/dehydratase family protein</fullName>
    </submittedName>
</protein>
<gene>
    <name evidence="2" type="ORF">DWB85_15885</name>
</gene>
<dbReference type="InterPro" id="IPR013120">
    <property type="entry name" value="FAR_NAD-bd"/>
</dbReference>
<dbReference type="AlphaFoldDB" id="A0A3L7DVG2"/>
<dbReference type="SUPFAM" id="SSF51735">
    <property type="entry name" value="NAD(P)-binding Rossmann-fold domains"/>
    <property type="match status" value="1"/>
</dbReference>
<dbReference type="PANTHER" id="PTHR11011">
    <property type="entry name" value="MALE STERILITY PROTEIN 2-RELATED"/>
    <property type="match status" value="1"/>
</dbReference>
<sequence>MPERIVLITGATGAVGSAVVPVFLEDPATTVYLLMRADSEAHLQQRLRDLLAFWQPEMKVDEALLARIRPLRGDVSEPRLGLTSDEYETLAGELTHIVHSAANVKMNMSSEEARKISVDSAREIAALAEACQANGQFCKLEYISTIGVAGRLRGLVPERPLSEPREFHNTYESSKAEAEAFILGRMEAGLPATVHRPSMVVGDSRTGKIIHFQVFYHLCTFLSGRHTHGVLPNLEGSCLDIVPCDYVARAIVGSSGQLDLVGEILHLCSGPEHAISLTDLQARVAKTFSENGTAPRTVTVPAAMFKLLVSGLGLVAGIKGARSLGALSILLDYLEESRVQFFDSTQTRALLARQGITLPPAETYVQGVLRYYLQSKYPG</sequence>
<evidence type="ECO:0000313" key="2">
    <source>
        <dbReference type="EMBL" id="RLQ20775.1"/>
    </source>
</evidence>
<organism evidence="2 3">
    <name type="scientific">Seongchinamella sediminis</name>
    <dbReference type="NCBI Taxonomy" id="2283635"/>
    <lineage>
        <taxon>Bacteria</taxon>
        <taxon>Pseudomonadati</taxon>
        <taxon>Pseudomonadota</taxon>
        <taxon>Gammaproteobacteria</taxon>
        <taxon>Cellvibrionales</taxon>
        <taxon>Halieaceae</taxon>
        <taxon>Seongchinamella</taxon>
    </lineage>
</organism>
<evidence type="ECO:0000259" key="1">
    <source>
        <dbReference type="Pfam" id="PF07993"/>
    </source>
</evidence>
<accession>A0A3L7DVG2</accession>
<proteinExistence type="predicted"/>